<comment type="caution">
    <text evidence="1">The sequence shown here is derived from an EMBL/GenBank/DDBJ whole genome shotgun (WGS) entry which is preliminary data.</text>
</comment>
<reference evidence="1 2" key="1">
    <citation type="submission" date="2022-04" db="EMBL/GenBank/DDBJ databases">
        <title>Positive selection, recombination, and allopatry shape intraspecific diversity of widespread and dominant cyanobacteria.</title>
        <authorList>
            <person name="Wei J."/>
            <person name="Shu W."/>
            <person name="Hu C."/>
        </authorList>
    </citation>
    <scope>NUCLEOTIDE SEQUENCE [LARGE SCALE GENOMIC DNA]</scope>
    <source>
        <strain evidence="1 2">AS-A4</strain>
    </source>
</reference>
<dbReference type="CDD" id="cd10912">
    <property type="entry name" value="PIN_YacP-like"/>
    <property type="match status" value="1"/>
</dbReference>
<dbReference type="Pfam" id="PF05991">
    <property type="entry name" value="NYN_YacP"/>
    <property type="match status" value="1"/>
</dbReference>
<dbReference type="Proteomes" id="UP001476950">
    <property type="component" value="Unassembled WGS sequence"/>
</dbReference>
<evidence type="ECO:0000313" key="2">
    <source>
        <dbReference type="Proteomes" id="UP001476950"/>
    </source>
</evidence>
<proteinExistence type="predicted"/>
<organism evidence="1 2">
    <name type="scientific">Stenomitos frigidus AS-A4</name>
    <dbReference type="NCBI Taxonomy" id="2933935"/>
    <lineage>
        <taxon>Bacteria</taxon>
        <taxon>Bacillati</taxon>
        <taxon>Cyanobacteriota</taxon>
        <taxon>Cyanophyceae</taxon>
        <taxon>Leptolyngbyales</taxon>
        <taxon>Leptolyngbyaceae</taxon>
        <taxon>Stenomitos</taxon>
    </lineage>
</organism>
<protein>
    <submittedName>
        <fullName evidence="1">NYN domain-containing protein</fullName>
    </submittedName>
</protein>
<accession>A0ABV0KK71</accession>
<dbReference type="InterPro" id="IPR010298">
    <property type="entry name" value="YacP-like"/>
</dbReference>
<evidence type="ECO:0000313" key="1">
    <source>
        <dbReference type="EMBL" id="MEP1059644.1"/>
    </source>
</evidence>
<keyword evidence="2" id="KW-1185">Reference proteome</keyword>
<name>A0ABV0KK71_9CYAN</name>
<dbReference type="RefSeq" id="WP_190452074.1">
    <property type="nucleotide sequence ID" value="NZ_JAMPLM010000012.1"/>
</dbReference>
<dbReference type="PANTHER" id="PTHR34547">
    <property type="entry name" value="YACP-LIKE NYN DOMAIN PROTEIN"/>
    <property type="match status" value="1"/>
</dbReference>
<dbReference type="EMBL" id="JAMPLM010000012">
    <property type="protein sequence ID" value="MEP1059644.1"/>
    <property type="molecule type" value="Genomic_DNA"/>
</dbReference>
<sequence>MPRSAPQAILLVDGYNVVGLWADLRRVRDREGLEPARRQLIEALTGYSAFQDFDTQIVFDSQYRDTGSSREVITPNLCVCYTNCGQTADTYIEKACADFRYDLRKFQQRLIVATSDRAQQLTVVGYGAEWMSAERLGAEVAAIDRRVQRQQKAAKKPSSRFLAHALDPAAQQRLAKMRFGKHQP</sequence>
<gene>
    <name evidence="1" type="ORF">NDI38_14460</name>
</gene>
<dbReference type="PANTHER" id="PTHR34547:SF1">
    <property type="entry name" value="YACP-LIKE NYN DOMAIN PROTEIN"/>
    <property type="match status" value="1"/>
</dbReference>